<dbReference type="Proteomes" id="UP000646844">
    <property type="component" value="Unassembled WGS sequence"/>
</dbReference>
<dbReference type="RefSeq" id="WP_052846820.1">
    <property type="nucleotide sequence ID" value="NZ_BAABQO010000033.1"/>
</dbReference>
<dbReference type="GO" id="GO:0016829">
    <property type="term" value="F:lyase activity"/>
    <property type="evidence" value="ECO:0007669"/>
    <property type="project" value="UniProtKB-KW"/>
</dbReference>
<dbReference type="AlphaFoldDB" id="A0A832WSB5"/>
<comment type="caution">
    <text evidence="3">The sequence shown here is derived from an EMBL/GenBank/DDBJ whole genome shotgun (WGS) entry which is preliminary data.</text>
</comment>
<name>A0A832WSB5_9CREN</name>
<evidence type="ECO:0000256" key="1">
    <source>
        <dbReference type="ARBA" id="ARBA00023239"/>
    </source>
</evidence>
<evidence type="ECO:0000259" key="2">
    <source>
        <dbReference type="SMART" id="SM00858"/>
    </source>
</evidence>
<accession>A0A832WSB5</accession>
<sequence>MPHFLIHNKQDNVGVAVVDIKAGEEVEGVYIEDMAIGPKIKALNDIPLGHKIALTNIKKGDVAIKYGRPIGIAISDIKAGEHVHIHNIKSIRWGNLKR</sequence>
<keyword evidence="3" id="KW-0378">Hydrolase</keyword>
<dbReference type="InterPro" id="IPR052172">
    <property type="entry name" value="UxaA_altronate/galactarate_dh"/>
</dbReference>
<organism evidence="3 4">
    <name type="scientific">Sulfurisphaera tokodaii</name>
    <dbReference type="NCBI Taxonomy" id="111955"/>
    <lineage>
        <taxon>Archaea</taxon>
        <taxon>Thermoproteota</taxon>
        <taxon>Thermoprotei</taxon>
        <taxon>Sulfolobales</taxon>
        <taxon>Sulfolobaceae</taxon>
        <taxon>Sulfurisphaera</taxon>
    </lineage>
</organism>
<proteinExistence type="predicted"/>
<dbReference type="OMA" id="HAHVQNI"/>
<feature type="domain" description="SAF" evidence="2">
    <location>
        <begin position="11"/>
        <end position="89"/>
    </location>
</feature>
<evidence type="ECO:0000313" key="4">
    <source>
        <dbReference type="Proteomes" id="UP000646844"/>
    </source>
</evidence>
<gene>
    <name evidence="3" type="ORF">HA332_01775</name>
</gene>
<dbReference type="Pfam" id="PF08666">
    <property type="entry name" value="SAF"/>
    <property type="match status" value="1"/>
</dbReference>
<protein>
    <submittedName>
        <fullName evidence="3">UxaA family hydrolase</fullName>
    </submittedName>
</protein>
<dbReference type="PANTHER" id="PTHR30536">
    <property type="entry name" value="ALTRONATE/GALACTARATE DEHYDRATASE"/>
    <property type="match status" value="1"/>
</dbReference>
<dbReference type="PANTHER" id="PTHR30536:SF5">
    <property type="entry name" value="ALTRONATE DEHYDRATASE"/>
    <property type="match status" value="1"/>
</dbReference>
<dbReference type="GO" id="GO:0019698">
    <property type="term" value="P:D-galacturonate catabolic process"/>
    <property type="evidence" value="ECO:0007669"/>
    <property type="project" value="TreeGrafter"/>
</dbReference>
<dbReference type="InterPro" id="IPR013974">
    <property type="entry name" value="SAF"/>
</dbReference>
<keyword evidence="1" id="KW-0456">Lyase</keyword>
<evidence type="ECO:0000313" key="3">
    <source>
        <dbReference type="EMBL" id="HII73144.1"/>
    </source>
</evidence>
<dbReference type="InterPro" id="IPR044144">
    <property type="entry name" value="SAF_UxaA/GarD"/>
</dbReference>
<dbReference type="Gene3D" id="2.30.130.110">
    <property type="match status" value="1"/>
</dbReference>
<dbReference type="GO" id="GO:0016787">
    <property type="term" value="F:hydrolase activity"/>
    <property type="evidence" value="ECO:0007669"/>
    <property type="project" value="UniProtKB-KW"/>
</dbReference>
<reference evidence="3" key="1">
    <citation type="journal article" date="2020" name="bioRxiv">
        <title>A rank-normalized archaeal taxonomy based on genome phylogeny resolves widespread incomplete and uneven classifications.</title>
        <authorList>
            <person name="Rinke C."/>
            <person name="Chuvochina M."/>
            <person name="Mussig A.J."/>
            <person name="Chaumeil P.-A."/>
            <person name="Waite D.W."/>
            <person name="Whitman W.B."/>
            <person name="Parks D.H."/>
            <person name="Hugenholtz P."/>
        </authorList>
    </citation>
    <scope>NUCLEOTIDE SEQUENCE</scope>
    <source>
        <strain evidence="3">UBA8838</strain>
    </source>
</reference>
<dbReference type="CDD" id="cd11613">
    <property type="entry name" value="SAF_AH_GD"/>
    <property type="match status" value="1"/>
</dbReference>
<dbReference type="GeneID" id="1460643"/>
<dbReference type="SMART" id="SM00858">
    <property type="entry name" value="SAF"/>
    <property type="match status" value="1"/>
</dbReference>
<dbReference type="EMBL" id="DUJO01000007">
    <property type="protein sequence ID" value="HII73144.1"/>
    <property type="molecule type" value="Genomic_DNA"/>
</dbReference>